<accession>A0ABS3A9P7</accession>
<sequence>MSMVLNLELQQGITITLLKNILACSSYHEIREVEGGLKALLPSLNSSVLFTYKLRDTQILSEGLEELGWEVGVRGYIDIDPTSSTAMQEVKKMIIVLAEQTSFDFVLTYQYESIYATKIDGLLQVYDF</sequence>
<evidence type="ECO:0000313" key="1">
    <source>
        <dbReference type="EMBL" id="MBN3580689.1"/>
    </source>
</evidence>
<protein>
    <submittedName>
        <fullName evidence="1">Uncharacterized protein</fullName>
    </submittedName>
</protein>
<gene>
    <name evidence="1" type="ORF">JYA62_24080</name>
</gene>
<evidence type="ECO:0000313" key="2">
    <source>
        <dbReference type="Proteomes" id="UP000779070"/>
    </source>
</evidence>
<dbReference type="Proteomes" id="UP000779070">
    <property type="component" value="Unassembled WGS sequence"/>
</dbReference>
<dbReference type="RefSeq" id="WP_206372326.1">
    <property type="nucleotide sequence ID" value="NZ_CAWPTM010000144.1"/>
</dbReference>
<name>A0ABS3A9P7_9VIBR</name>
<proteinExistence type="predicted"/>
<organism evidence="1 2">
    <name type="scientific">Vibrio neptunius</name>
    <dbReference type="NCBI Taxonomy" id="170651"/>
    <lineage>
        <taxon>Bacteria</taxon>
        <taxon>Pseudomonadati</taxon>
        <taxon>Pseudomonadota</taxon>
        <taxon>Gammaproteobacteria</taxon>
        <taxon>Vibrionales</taxon>
        <taxon>Vibrionaceae</taxon>
        <taxon>Vibrio</taxon>
    </lineage>
</organism>
<keyword evidence="2" id="KW-1185">Reference proteome</keyword>
<reference evidence="1 2" key="1">
    <citation type="submission" date="2021-02" db="EMBL/GenBank/DDBJ databases">
        <title>Draft Genome Sequences of 5 Vibrio neptunius Strains Isolated From of Bivalve Hatcheries.</title>
        <authorList>
            <person name="Galvis F."/>
            <person name="Barja J.L."/>
            <person name="Lemos M.L."/>
            <person name="Balado M."/>
        </authorList>
    </citation>
    <scope>NUCLEOTIDE SEQUENCE [LARGE SCALE GENOMIC DNA]</scope>
    <source>
        <strain evidence="1 2">PP-145.98</strain>
    </source>
</reference>
<dbReference type="EMBL" id="JAFHLB010000076">
    <property type="protein sequence ID" value="MBN3580689.1"/>
    <property type="molecule type" value="Genomic_DNA"/>
</dbReference>
<comment type="caution">
    <text evidence="1">The sequence shown here is derived from an EMBL/GenBank/DDBJ whole genome shotgun (WGS) entry which is preliminary data.</text>
</comment>